<keyword evidence="2" id="KW-1185">Reference proteome</keyword>
<evidence type="ECO:0000313" key="2">
    <source>
        <dbReference type="Proteomes" id="UP000590740"/>
    </source>
</evidence>
<dbReference type="Gene3D" id="3.30.2310.20">
    <property type="entry name" value="RelE-like"/>
    <property type="match status" value="1"/>
</dbReference>
<reference evidence="1 2" key="1">
    <citation type="submission" date="2020-08" db="EMBL/GenBank/DDBJ databases">
        <title>Genomic Encyclopedia of Type Strains, Phase IV (KMG-IV): sequencing the most valuable type-strain genomes for metagenomic binning, comparative biology and taxonomic classification.</title>
        <authorList>
            <person name="Goeker M."/>
        </authorList>
    </citation>
    <scope>NUCLEOTIDE SEQUENCE [LARGE SCALE GENOMIC DNA]</scope>
    <source>
        <strain evidence="1 2">DSM 12252</strain>
    </source>
</reference>
<evidence type="ECO:0000313" key="1">
    <source>
        <dbReference type="EMBL" id="MBB5031672.1"/>
    </source>
</evidence>
<dbReference type="RefSeq" id="WP_184338608.1">
    <property type="nucleotide sequence ID" value="NZ_JACHIG010000002.1"/>
</dbReference>
<gene>
    <name evidence="1" type="ORF">HNQ65_001240</name>
</gene>
<dbReference type="Proteomes" id="UP000590740">
    <property type="component" value="Unassembled WGS sequence"/>
</dbReference>
<protein>
    <submittedName>
        <fullName evidence="1">Uncharacterized protein</fullName>
    </submittedName>
</protein>
<name>A0A7W7Y8P6_9BACT</name>
<sequence length="99" mass="11780">MVVRIEEGAERDLLSGFWFYEDQEPGMGDYCLTKIREEILELAGCGGVHRKRHGFHFCPARRFPHGFYYQISGETVKVYAVLDCRRNPRWIRRRLKDRS</sequence>
<proteinExistence type="predicted"/>
<comment type="caution">
    <text evidence="1">The sequence shown here is derived from an EMBL/GenBank/DDBJ whole genome shotgun (WGS) entry which is preliminary data.</text>
</comment>
<dbReference type="InterPro" id="IPR035093">
    <property type="entry name" value="RelE/ParE_toxin_dom_sf"/>
</dbReference>
<organism evidence="1 2">
    <name type="scientific">Prosthecobacter vanneervenii</name>
    <dbReference type="NCBI Taxonomy" id="48466"/>
    <lineage>
        <taxon>Bacteria</taxon>
        <taxon>Pseudomonadati</taxon>
        <taxon>Verrucomicrobiota</taxon>
        <taxon>Verrucomicrobiia</taxon>
        <taxon>Verrucomicrobiales</taxon>
        <taxon>Verrucomicrobiaceae</taxon>
        <taxon>Prosthecobacter</taxon>
    </lineage>
</organism>
<accession>A0A7W7Y8P6</accession>
<dbReference type="AlphaFoldDB" id="A0A7W7Y8P6"/>
<dbReference type="EMBL" id="JACHIG010000002">
    <property type="protein sequence ID" value="MBB5031672.1"/>
    <property type="molecule type" value="Genomic_DNA"/>
</dbReference>